<reference evidence="3" key="1">
    <citation type="submission" date="2019-08" db="EMBL/GenBank/DDBJ databases">
        <authorList>
            <person name="Kucharzyk K."/>
            <person name="Murdoch R.W."/>
            <person name="Higgins S."/>
            <person name="Loffler F."/>
        </authorList>
    </citation>
    <scope>NUCLEOTIDE SEQUENCE</scope>
</reference>
<sequence>MLNNVVHLSAKRSDDPQQDITQARLVETLMTMNPDYIVVGESKGEETMQAVNAANTGHAVATTLHTQSAELTYLRLMSLCKMRYPNMDDGFLLRQVQQAFPIVAYLDCTEDHKRRVMEITEAVRQPDGSVKYMTLYEYVLQKNIRHGSEIEVQGYFRKVYAPSEALRKLVLRKGMTEAWIEKIFGKEF</sequence>
<gene>
    <name evidence="3" type="ORF">SDC9_173463</name>
</gene>
<comment type="similarity">
    <text evidence="1">Belongs to the GSP E family.</text>
</comment>
<dbReference type="InterPro" id="IPR001482">
    <property type="entry name" value="T2SS/T4SS_dom"/>
</dbReference>
<evidence type="ECO:0000313" key="3">
    <source>
        <dbReference type="EMBL" id="MPN26041.1"/>
    </source>
</evidence>
<dbReference type="SUPFAM" id="SSF52540">
    <property type="entry name" value="P-loop containing nucleoside triphosphate hydrolases"/>
    <property type="match status" value="1"/>
</dbReference>
<dbReference type="GO" id="GO:0016887">
    <property type="term" value="F:ATP hydrolysis activity"/>
    <property type="evidence" value="ECO:0007669"/>
    <property type="project" value="InterPro"/>
</dbReference>
<feature type="domain" description="Bacterial type II secretion system protein E" evidence="2">
    <location>
        <begin position="15"/>
        <end position="84"/>
    </location>
</feature>
<dbReference type="AlphaFoldDB" id="A0A645GGG3"/>
<evidence type="ECO:0000259" key="2">
    <source>
        <dbReference type="Pfam" id="PF00437"/>
    </source>
</evidence>
<evidence type="ECO:0000256" key="1">
    <source>
        <dbReference type="ARBA" id="ARBA00006611"/>
    </source>
</evidence>
<dbReference type="PANTHER" id="PTHR30486">
    <property type="entry name" value="TWITCHING MOTILITY PROTEIN PILT"/>
    <property type="match status" value="1"/>
</dbReference>
<proteinExistence type="inferred from homology"/>
<protein>
    <recommendedName>
        <fullName evidence="2">Bacterial type II secretion system protein E domain-containing protein</fullName>
    </recommendedName>
</protein>
<dbReference type="InterPro" id="IPR050921">
    <property type="entry name" value="T4SS_GSP_E_ATPase"/>
</dbReference>
<dbReference type="Pfam" id="PF00437">
    <property type="entry name" value="T2SSE"/>
    <property type="match status" value="1"/>
</dbReference>
<name>A0A645GGG3_9ZZZZ</name>
<comment type="caution">
    <text evidence="3">The sequence shown here is derived from an EMBL/GenBank/DDBJ whole genome shotgun (WGS) entry which is preliminary data.</text>
</comment>
<dbReference type="InterPro" id="IPR027417">
    <property type="entry name" value="P-loop_NTPase"/>
</dbReference>
<dbReference type="PANTHER" id="PTHR30486:SF6">
    <property type="entry name" value="TYPE IV PILUS RETRACTATION ATPASE PILT"/>
    <property type="match status" value="1"/>
</dbReference>
<dbReference type="EMBL" id="VSSQ01075443">
    <property type="protein sequence ID" value="MPN26041.1"/>
    <property type="molecule type" value="Genomic_DNA"/>
</dbReference>
<organism evidence="3">
    <name type="scientific">bioreactor metagenome</name>
    <dbReference type="NCBI Taxonomy" id="1076179"/>
    <lineage>
        <taxon>unclassified sequences</taxon>
        <taxon>metagenomes</taxon>
        <taxon>ecological metagenomes</taxon>
    </lineage>
</organism>
<accession>A0A645GGG3</accession>
<dbReference type="Gene3D" id="3.40.50.300">
    <property type="entry name" value="P-loop containing nucleotide triphosphate hydrolases"/>
    <property type="match status" value="1"/>
</dbReference>